<dbReference type="GO" id="GO:0000272">
    <property type="term" value="P:polysaccharide catabolic process"/>
    <property type="evidence" value="ECO:0007669"/>
    <property type="project" value="UniProtKB-KW"/>
</dbReference>
<dbReference type="PANTHER" id="PTHR31683:SF18">
    <property type="entry name" value="PECTATE LYASE 21-RELATED"/>
    <property type="match status" value="1"/>
</dbReference>
<evidence type="ECO:0000313" key="5">
    <source>
        <dbReference type="Proteomes" id="UP000009011"/>
    </source>
</evidence>
<dbReference type="InterPro" id="IPR044060">
    <property type="entry name" value="Bacterial_rp_domain"/>
</dbReference>
<dbReference type="GO" id="GO:0005576">
    <property type="term" value="C:extracellular region"/>
    <property type="evidence" value="ECO:0007669"/>
    <property type="project" value="UniProtKB-SubCell"/>
</dbReference>
<dbReference type="InterPro" id="IPR045032">
    <property type="entry name" value="PEL"/>
</dbReference>
<dbReference type="InterPro" id="IPR012334">
    <property type="entry name" value="Pectin_lyas_fold"/>
</dbReference>
<dbReference type="InterPro" id="IPR011050">
    <property type="entry name" value="Pectin_lyase_fold/virulence"/>
</dbReference>
<dbReference type="GO" id="GO:0030246">
    <property type="term" value="F:carbohydrate binding"/>
    <property type="evidence" value="ECO:0007669"/>
    <property type="project" value="InterPro"/>
</dbReference>
<dbReference type="Pfam" id="PF18998">
    <property type="entry name" value="Flg_new_2"/>
    <property type="match status" value="1"/>
</dbReference>
<keyword evidence="1 2" id="KW-0456">Lyase</keyword>
<dbReference type="PATRIC" id="fig|1191523.3.peg.583"/>
<keyword evidence="2" id="KW-0119">Carbohydrate metabolism</keyword>
<dbReference type="OrthoDB" id="9804661at2"/>
<accession>I6ZXM4</accession>
<dbReference type="Gene3D" id="2.160.20.10">
    <property type="entry name" value="Single-stranded right-handed beta-helix, Pectin lyase-like"/>
    <property type="match status" value="1"/>
</dbReference>
<name>I6ZXM4_MELRP</name>
<keyword evidence="5" id="KW-1185">Reference proteome</keyword>
<evidence type="ECO:0000256" key="2">
    <source>
        <dbReference type="RuleBase" id="RU361173"/>
    </source>
</evidence>
<dbReference type="Proteomes" id="UP000009011">
    <property type="component" value="Chromosome"/>
</dbReference>
<gene>
    <name evidence="4" type="ordered locus">MROS_0560</name>
</gene>
<dbReference type="NCBIfam" id="TIGR04183">
    <property type="entry name" value="Por_Secre_tail"/>
    <property type="match status" value="1"/>
</dbReference>
<keyword evidence="2" id="KW-0964">Secreted</keyword>
<evidence type="ECO:0000259" key="3">
    <source>
        <dbReference type="PROSITE" id="PS51175"/>
    </source>
</evidence>
<dbReference type="Pfam" id="PF03422">
    <property type="entry name" value="CBM_6"/>
    <property type="match status" value="1"/>
</dbReference>
<protein>
    <submittedName>
        <fullName evidence="4">Pectate lyase, putative, pel1G</fullName>
    </submittedName>
</protein>
<dbReference type="EMBL" id="CP003557">
    <property type="protein sequence ID" value="AFN73803.1"/>
    <property type="molecule type" value="Genomic_DNA"/>
</dbReference>
<sequence>MKELIPILLFISFQLIYAQEIIIQENETGFCSVDGKIDNSVPGYTGEGFADTDFGIGKSISWQIYVSENKEYSFVWRYAVGGSDDRNGRLVIDGAVVLDTIYFPSTVDWKNWRESDTLKVYLESGSHKIRIEALSEKGLGNYDYFKIIGGATPDDCAPSYTVKVNANNPGWGAVSYAPVKDYYDAGSQITLTAHSNPGYFLDSWTGSHTSADSVFTITIDRNVEVTARFLPDGVTQDTNLIGYAGIQDDRGTRFTLTGGSLGDTVKAYSLEDLKKYLASPEPYYVEFEGKLEGNDAIIITSDKTLVGTGDKNYLKGIELSVNNARNVIIRNITVSHVAPQDALEINGKSQNIWIDHCEFFSDKNHGVDYYDGLLDIKNESSFITVSWSHFHDHYKTILISSGDQQIADTVIRVTFHHNYFNNCESRLPSVRFGKAHIFNNYYRGCNTAVNTRMGACVRVENNYFENVGKAVMSDYSAEPGYAFIENNITVNSSIITPDLCEYEVPYEYKHKLDPPDILPGLIADNVVTEVNENVINNEYYIANYPNPFNPSTTIEYYLPENSFVELKIYDILGRELKTLVNDYQNAGRHKYALSIDDLNRSASSVYFCRLKARNYFKTIKLTLLK</sequence>
<dbReference type="InterPro" id="IPR026444">
    <property type="entry name" value="Secre_tail"/>
</dbReference>
<evidence type="ECO:0000313" key="4">
    <source>
        <dbReference type="EMBL" id="AFN73803.1"/>
    </source>
</evidence>
<evidence type="ECO:0000256" key="1">
    <source>
        <dbReference type="ARBA" id="ARBA00023239"/>
    </source>
</evidence>
<dbReference type="KEGG" id="mro:MROS_0560"/>
<dbReference type="STRING" id="1191523.MROS_0560"/>
<dbReference type="eggNOG" id="COG3866">
    <property type="taxonomic scope" value="Bacteria"/>
</dbReference>
<dbReference type="RefSeq" id="WP_014855240.1">
    <property type="nucleotide sequence ID" value="NC_018178.1"/>
</dbReference>
<dbReference type="InterPro" id="IPR002022">
    <property type="entry name" value="Pec_lyase"/>
</dbReference>
<comment type="subcellular location">
    <subcellularLocation>
        <location evidence="2">Secreted</location>
    </subcellularLocation>
</comment>
<dbReference type="Gene3D" id="2.60.120.260">
    <property type="entry name" value="Galactose-binding domain-like"/>
    <property type="match status" value="1"/>
</dbReference>
<dbReference type="Pfam" id="PF00544">
    <property type="entry name" value="Pectate_lyase_4"/>
    <property type="match status" value="1"/>
</dbReference>
<dbReference type="SUPFAM" id="SSF51126">
    <property type="entry name" value="Pectin lyase-like"/>
    <property type="match status" value="1"/>
</dbReference>
<dbReference type="AlphaFoldDB" id="I6ZXM4"/>
<dbReference type="PANTHER" id="PTHR31683">
    <property type="entry name" value="PECTATE LYASE 18-RELATED"/>
    <property type="match status" value="1"/>
</dbReference>
<dbReference type="Gene3D" id="2.60.40.4070">
    <property type="match status" value="1"/>
</dbReference>
<keyword evidence="2" id="KW-0624">Polysaccharide degradation</keyword>
<proteinExistence type="inferred from homology"/>
<dbReference type="InterPro" id="IPR005084">
    <property type="entry name" value="CBM6"/>
</dbReference>
<dbReference type="HOGENOM" id="CLU_437315_0_0_10"/>
<dbReference type="PROSITE" id="PS51175">
    <property type="entry name" value="CBM6"/>
    <property type="match status" value="1"/>
</dbReference>
<dbReference type="InterPro" id="IPR008979">
    <property type="entry name" value="Galactose-bd-like_sf"/>
</dbReference>
<reference evidence="4 5" key="1">
    <citation type="journal article" date="2013" name="PLoS ONE">
        <title>Genomic analysis of Melioribacter roseus, facultatively anaerobic organotrophic bacterium representing a novel deep lineage within Bacteriodetes/Chlorobi group.</title>
        <authorList>
            <person name="Kadnikov V.V."/>
            <person name="Mardanov A.V."/>
            <person name="Podosokorskaya O.A."/>
            <person name="Gavrilov S.N."/>
            <person name="Kublanov I.V."/>
            <person name="Beletsky A.V."/>
            <person name="Bonch-Osmolovskaya E.A."/>
            <person name="Ravin N.V."/>
        </authorList>
    </citation>
    <scope>NUCLEOTIDE SEQUENCE [LARGE SCALE GENOMIC DNA]</scope>
    <source>
        <strain evidence="5">JCM 17771 / P3M-2</strain>
    </source>
</reference>
<dbReference type="GO" id="GO:0030570">
    <property type="term" value="F:pectate lyase activity"/>
    <property type="evidence" value="ECO:0007669"/>
    <property type="project" value="InterPro"/>
</dbReference>
<organism evidence="4 5">
    <name type="scientific">Melioribacter roseus (strain DSM 23840 / JCM 17771 / VKM B-2668 / P3M-2)</name>
    <dbReference type="NCBI Taxonomy" id="1191523"/>
    <lineage>
        <taxon>Bacteria</taxon>
        <taxon>Pseudomonadati</taxon>
        <taxon>Ignavibacteriota</taxon>
        <taxon>Ignavibacteria</taxon>
        <taxon>Ignavibacteriales</taxon>
        <taxon>Melioribacteraceae</taxon>
        <taxon>Melioribacter</taxon>
    </lineage>
</organism>
<comment type="similarity">
    <text evidence="2">Belongs to the polysaccharide lyase 1 family.</text>
</comment>
<dbReference type="SMART" id="SM00656">
    <property type="entry name" value="Amb_all"/>
    <property type="match status" value="1"/>
</dbReference>
<dbReference type="SUPFAM" id="SSF49785">
    <property type="entry name" value="Galactose-binding domain-like"/>
    <property type="match status" value="1"/>
</dbReference>
<dbReference type="CDD" id="cd04082">
    <property type="entry name" value="CBM35_pectate_lyase-like"/>
    <property type="match status" value="1"/>
</dbReference>
<feature type="domain" description="CBM6" evidence="3">
    <location>
        <begin position="21"/>
        <end position="148"/>
    </location>
</feature>